<gene>
    <name evidence="1" type="ORF">ERS450000_04427</name>
</gene>
<reference evidence="2" key="1">
    <citation type="submission" date="2015-03" db="EMBL/GenBank/DDBJ databases">
        <authorList>
            <consortium name="Pathogen Informatics"/>
        </authorList>
    </citation>
    <scope>NUCLEOTIDE SEQUENCE [LARGE SCALE GENOMIC DNA]</scope>
    <source>
        <strain evidence="2">NCTC11134</strain>
        <plasmid evidence="2">2</plasmid>
    </source>
</reference>
<dbReference type="Gene3D" id="1.10.10.10">
    <property type="entry name" value="Winged helix-like DNA-binding domain superfamily/Winged helix DNA-binding domain"/>
    <property type="match status" value="1"/>
</dbReference>
<protein>
    <submittedName>
        <fullName evidence="1">Uncharacterized protein</fullName>
    </submittedName>
</protein>
<keyword evidence="1" id="KW-0614">Plasmid</keyword>
<dbReference type="AlphaFoldDB" id="A0A0H5P1D1"/>
<name>A0A0H5P1D1_NOCFR</name>
<geneLocation type="plasmid" evidence="1">
    <name>2</name>
</geneLocation>
<sequence>MPPPAVRRPSTHGPLRQSLSTFPAHSCAGIAADRLDAVRQVLDRVGDTWSLLELAGLVDGPLRYSDLRAAAHHDDIVGNRTGAAGNGTPT</sequence>
<evidence type="ECO:0000313" key="1">
    <source>
        <dbReference type="EMBL" id="CRY81462.1"/>
    </source>
</evidence>
<dbReference type="KEGG" id="nfr:ERS450000_04427"/>
<evidence type="ECO:0000313" key="2">
    <source>
        <dbReference type="Proteomes" id="UP000057820"/>
    </source>
</evidence>
<accession>A0A0H5P1D1</accession>
<organism evidence="1 2">
    <name type="scientific">Nocardia farcinica</name>
    <dbReference type="NCBI Taxonomy" id="37329"/>
    <lineage>
        <taxon>Bacteria</taxon>
        <taxon>Bacillati</taxon>
        <taxon>Actinomycetota</taxon>
        <taxon>Actinomycetes</taxon>
        <taxon>Mycobacteriales</taxon>
        <taxon>Nocardiaceae</taxon>
        <taxon>Nocardia</taxon>
    </lineage>
</organism>
<dbReference type="Proteomes" id="UP000057820">
    <property type="component" value="Plasmid 2"/>
</dbReference>
<dbReference type="EMBL" id="LN868939">
    <property type="protein sequence ID" value="CRY81462.1"/>
    <property type="molecule type" value="Genomic_DNA"/>
</dbReference>
<dbReference type="InterPro" id="IPR036388">
    <property type="entry name" value="WH-like_DNA-bd_sf"/>
</dbReference>
<proteinExistence type="predicted"/>